<evidence type="ECO:0000256" key="6">
    <source>
        <dbReference type="ARBA" id="ARBA00022989"/>
    </source>
</evidence>
<organism evidence="10 11">
    <name type="scientific">Acholeplasma oculi</name>
    <dbReference type="NCBI Taxonomy" id="35623"/>
    <lineage>
        <taxon>Bacteria</taxon>
        <taxon>Bacillati</taxon>
        <taxon>Mycoplasmatota</taxon>
        <taxon>Mollicutes</taxon>
        <taxon>Acholeplasmatales</taxon>
        <taxon>Acholeplasmataceae</taxon>
        <taxon>Acholeplasma</taxon>
    </lineage>
</organism>
<sequence>MKNKTKIFADIYLVVVMLLVLIPLLSMIIFSFNESTSLIVFTGFTFNWYGDLLTSSSLREPIINTLVVAGISTLFAVIIGTFGAIALSKQNRLFREISLSFNNIPILSPDILTAVAFFVFLIAFSIERGLFTMILAHISFCTPYALLAVYPKVRSLDPNLVEAAYDLGATPFKALWKVVFPQLRGSIIAGAAIAFTMSFDDYIISKFASGELVNNISTYMYSQAHGIRPSVNALSTIIIVVIGVKVILDYVNLKKKKEEEEE</sequence>
<comment type="similarity">
    <text evidence="2">Belongs to the binding-protein-dependent transport system permease family. CysTW subfamily.</text>
</comment>
<dbReference type="OrthoDB" id="9782004at2"/>
<evidence type="ECO:0000256" key="8">
    <source>
        <dbReference type="RuleBase" id="RU363032"/>
    </source>
</evidence>
<evidence type="ECO:0000256" key="4">
    <source>
        <dbReference type="ARBA" id="ARBA00022475"/>
    </source>
</evidence>
<dbReference type="PROSITE" id="PS50928">
    <property type="entry name" value="ABC_TM1"/>
    <property type="match status" value="1"/>
</dbReference>
<evidence type="ECO:0000313" key="11">
    <source>
        <dbReference type="Proteomes" id="UP000032434"/>
    </source>
</evidence>
<feature type="transmembrane region" description="Helical" evidence="8">
    <location>
        <begin position="66"/>
        <end position="86"/>
    </location>
</feature>
<feature type="domain" description="ABC transmembrane type-1" evidence="9">
    <location>
        <begin position="62"/>
        <end position="252"/>
    </location>
</feature>
<keyword evidence="3 8" id="KW-0813">Transport</keyword>
<keyword evidence="7 8" id="KW-0472">Membrane</keyword>
<feature type="transmembrane region" description="Helical" evidence="8">
    <location>
        <begin position="12"/>
        <end position="32"/>
    </location>
</feature>
<feature type="transmembrane region" description="Helical" evidence="8">
    <location>
        <begin position="230"/>
        <end position="248"/>
    </location>
</feature>
<evidence type="ECO:0000256" key="2">
    <source>
        <dbReference type="ARBA" id="ARBA00007069"/>
    </source>
</evidence>
<feature type="transmembrane region" description="Helical" evidence="8">
    <location>
        <begin position="106"/>
        <end position="124"/>
    </location>
</feature>
<evidence type="ECO:0000256" key="3">
    <source>
        <dbReference type="ARBA" id="ARBA00022448"/>
    </source>
</evidence>
<keyword evidence="11" id="KW-1185">Reference proteome</keyword>
<dbReference type="PATRIC" id="fig|35623.3.peg.617"/>
<evidence type="ECO:0000313" key="10">
    <source>
        <dbReference type="EMBL" id="CDR30690.1"/>
    </source>
</evidence>
<feature type="transmembrane region" description="Helical" evidence="8">
    <location>
        <begin position="131"/>
        <end position="150"/>
    </location>
</feature>
<dbReference type="KEGG" id="aoc:Aocu_06170"/>
<feature type="transmembrane region" description="Helical" evidence="8">
    <location>
        <begin position="38"/>
        <end position="54"/>
    </location>
</feature>
<dbReference type="STRING" id="35623.Aocu_06170"/>
<dbReference type="PANTHER" id="PTHR43848">
    <property type="entry name" value="PUTRESCINE TRANSPORT SYSTEM PERMEASE PROTEIN POTI"/>
    <property type="match status" value="1"/>
</dbReference>
<keyword evidence="5 8" id="KW-0812">Transmembrane</keyword>
<dbReference type="Gene3D" id="1.10.3720.10">
    <property type="entry name" value="MetI-like"/>
    <property type="match status" value="1"/>
</dbReference>
<accession>A0A061A9X9</accession>
<dbReference type="InterPro" id="IPR000515">
    <property type="entry name" value="MetI-like"/>
</dbReference>
<keyword evidence="4" id="KW-1003">Cell membrane</keyword>
<dbReference type="Proteomes" id="UP000032434">
    <property type="component" value="Chromosome 1"/>
</dbReference>
<evidence type="ECO:0000256" key="5">
    <source>
        <dbReference type="ARBA" id="ARBA00022692"/>
    </source>
</evidence>
<dbReference type="RefSeq" id="WP_045749208.1">
    <property type="nucleotide sequence ID" value="NZ_FUZK01000001.1"/>
</dbReference>
<protein>
    <submittedName>
        <fullName evidence="10">Spermidine/Putrescine ABC transport, permease component PotC</fullName>
    </submittedName>
</protein>
<name>A0A061A9X9_9MOLU</name>
<dbReference type="HOGENOM" id="CLU_016047_3_0_14"/>
<evidence type="ECO:0000256" key="1">
    <source>
        <dbReference type="ARBA" id="ARBA00004651"/>
    </source>
</evidence>
<dbReference type="InterPro" id="IPR051789">
    <property type="entry name" value="Bact_Polyamine_Transport"/>
</dbReference>
<dbReference type="CDD" id="cd06261">
    <property type="entry name" value="TM_PBP2"/>
    <property type="match status" value="1"/>
</dbReference>
<comment type="subcellular location">
    <subcellularLocation>
        <location evidence="1 8">Cell membrane</location>
        <topology evidence="1 8">Multi-pass membrane protein</topology>
    </subcellularLocation>
</comment>
<dbReference type="GO" id="GO:0005886">
    <property type="term" value="C:plasma membrane"/>
    <property type="evidence" value="ECO:0007669"/>
    <property type="project" value="UniProtKB-SubCell"/>
</dbReference>
<dbReference type="SUPFAM" id="SSF161098">
    <property type="entry name" value="MetI-like"/>
    <property type="match status" value="1"/>
</dbReference>
<dbReference type="InterPro" id="IPR035906">
    <property type="entry name" value="MetI-like_sf"/>
</dbReference>
<dbReference type="InParanoid" id="A0A061A9X9"/>
<evidence type="ECO:0000256" key="7">
    <source>
        <dbReference type="ARBA" id="ARBA00023136"/>
    </source>
</evidence>
<dbReference type="EMBL" id="LK028559">
    <property type="protein sequence ID" value="CDR30690.1"/>
    <property type="molecule type" value="Genomic_DNA"/>
</dbReference>
<dbReference type="PANTHER" id="PTHR43848:SF2">
    <property type="entry name" value="PUTRESCINE TRANSPORT SYSTEM PERMEASE PROTEIN POTI"/>
    <property type="match status" value="1"/>
</dbReference>
<dbReference type="Pfam" id="PF00528">
    <property type="entry name" value="BPD_transp_1"/>
    <property type="match status" value="1"/>
</dbReference>
<evidence type="ECO:0000259" key="9">
    <source>
        <dbReference type="PROSITE" id="PS50928"/>
    </source>
</evidence>
<proteinExistence type="inferred from homology"/>
<dbReference type="GO" id="GO:0055085">
    <property type="term" value="P:transmembrane transport"/>
    <property type="evidence" value="ECO:0007669"/>
    <property type="project" value="InterPro"/>
</dbReference>
<gene>
    <name evidence="10" type="primary">potC1</name>
    <name evidence="10" type="ORF">Aocu_06170</name>
</gene>
<reference evidence="11" key="1">
    <citation type="submission" date="2014-05" db="EMBL/GenBank/DDBJ databases">
        <authorList>
            <person name="Kube M."/>
        </authorList>
    </citation>
    <scope>NUCLEOTIDE SEQUENCE [LARGE SCALE GENOMIC DNA]</scope>
</reference>
<dbReference type="AlphaFoldDB" id="A0A061A9X9"/>
<keyword evidence="6 8" id="KW-1133">Transmembrane helix</keyword>